<dbReference type="OrthoDB" id="192449at2759"/>
<evidence type="ECO:0000313" key="6">
    <source>
        <dbReference type="EMBL" id="OQR89905.1"/>
    </source>
</evidence>
<keyword evidence="1" id="KW-0808">Transferase</keyword>
<dbReference type="PANTHER" id="PTHR44329">
    <property type="entry name" value="SERINE/THREONINE-PROTEIN KINASE TNNI3K-RELATED"/>
    <property type="match status" value="1"/>
</dbReference>
<sequence length="187" mass="21222">MHSDGIAIDICLGMAYIHAQTPPILHRDLKSSNILIHDGIGTTTITGFNFACTCAEVMSMRRTDRWCAPEIVSGSPKYTEKVDMYSFGIVLWEMFTHAIPYGNERGRELLSRIVNDGFRPEFPDTMPEILKDMYTEYISFTCYLVNFCQNIDKIQKTKVNAEAGPYPVILLTDCRCGDLDHIPELNE</sequence>
<dbReference type="InterPro" id="IPR051681">
    <property type="entry name" value="Ser/Thr_Kinases-Pseudokinases"/>
</dbReference>
<accession>A0A1V9YW00</accession>
<dbReference type="AlphaFoldDB" id="A0A1V9YW00"/>
<dbReference type="SMART" id="SM00220">
    <property type="entry name" value="S_TKc"/>
    <property type="match status" value="1"/>
</dbReference>
<keyword evidence="3 6" id="KW-0418">Kinase</keyword>
<dbReference type="InterPro" id="IPR000719">
    <property type="entry name" value="Prot_kinase_dom"/>
</dbReference>
<evidence type="ECO:0000256" key="3">
    <source>
        <dbReference type="ARBA" id="ARBA00022777"/>
    </source>
</evidence>
<dbReference type="EMBL" id="JNBS01002632">
    <property type="protein sequence ID" value="OQR89905.1"/>
    <property type="molecule type" value="Genomic_DNA"/>
</dbReference>
<keyword evidence="7" id="KW-1185">Reference proteome</keyword>
<evidence type="ECO:0000259" key="5">
    <source>
        <dbReference type="PROSITE" id="PS50011"/>
    </source>
</evidence>
<keyword evidence="4" id="KW-0067">ATP-binding</keyword>
<dbReference type="STRING" id="74557.A0A1V9YW00"/>
<dbReference type="Pfam" id="PF00069">
    <property type="entry name" value="Pkinase"/>
    <property type="match status" value="1"/>
</dbReference>
<feature type="domain" description="Protein kinase" evidence="5">
    <location>
        <begin position="1"/>
        <end position="187"/>
    </location>
</feature>
<comment type="caution">
    <text evidence="6">The sequence shown here is derived from an EMBL/GenBank/DDBJ whole genome shotgun (WGS) entry which is preliminary data.</text>
</comment>
<dbReference type="PROSITE" id="PS50011">
    <property type="entry name" value="PROTEIN_KINASE_DOM"/>
    <property type="match status" value="1"/>
</dbReference>
<keyword evidence="2" id="KW-0547">Nucleotide-binding</keyword>
<dbReference type="PROSITE" id="PS00108">
    <property type="entry name" value="PROTEIN_KINASE_ST"/>
    <property type="match status" value="1"/>
</dbReference>
<evidence type="ECO:0000256" key="4">
    <source>
        <dbReference type="ARBA" id="ARBA00022840"/>
    </source>
</evidence>
<keyword evidence="6" id="KW-0723">Serine/threonine-protein kinase</keyword>
<dbReference type="InterPro" id="IPR011009">
    <property type="entry name" value="Kinase-like_dom_sf"/>
</dbReference>
<dbReference type="GO" id="GO:0005524">
    <property type="term" value="F:ATP binding"/>
    <property type="evidence" value="ECO:0007669"/>
    <property type="project" value="UniProtKB-KW"/>
</dbReference>
<dbReference type="SUPFAM" id="SSF56112">
    <property type="entry name" value="Protein kinase-like (PK-like)"/>
    <property type="match status" value="1"/>
</dbReference>
<dbReference type="GO" id="GO:0004674">
    <property type="term" value="F:protein serine/threonine kinase activity"/>
    <property type="evidence" value="ECO:0007669"/>
    <property type="project" value="UniProtKB-KW"/>
</dbReference>
<protein>
    <submittedName>
        <fullName evidence="6">Serine/threonine protein kinase-transforming protein Rmil</fullName>
    </submittedName>
</protein>
<dbReference type="PANTHER" id="PTHR44329:SF288">
    <property type="entry name" value="MITOGEN-ACTIVATED PROTEIN KINASE KINASE KINASE 20"/>
    <property type="match status" value="1"/>
</dbReference>
<dbReference type="Gene3D" id="1.10.510.10">
    <property type="entry name" value="Transferase(Phosphotransferase) domain 1"/>
    <property type="match status" value="1"/>
</dbReference>
<proteinExistence type="predicted"/>
<reference evidence="6 7" key="1">
    <citation type="journal article" date="2014" name="Genome Biol. Evol.">
        <title>The secreted proteins of Achlya hypogyna and Thraustotheca clavata identify the ancestral oomycete secretome and reveal gene acquisitions by horizontal gene transfer.</title>
        <authorList>
            <person name="Misner I."/>
            <person name="Blouin N."/>
            <person name="Leonard G."/>
            <person name="Richards T.A."/>
            <person name="Lane C.E."/>
        </authorList>
    </citation>
    <scope>NUCLEOTIDE SEQUENCE [LARGE SCALE GENOMIC DNA]</scope>
    <source>
        <strain evidence="6 7">ATCC 34112</strain>
    </source>
</reference>
<evidence type="ECO:0000256" key="1">
    <source>
        <dbReference type="ARBA" id="ARBA00022679"/>
    </source>
</evidence>
<dbReference type="InterPro" id="IPR008271">
    <property type="entry name" value="Ser/Thr_kinase_AS"/>
</dbReference>
<dbReference type="Proteomes" id="UP000243217">
    <property type="component" value="Unassembled WGS sequence"/>
</dbReference>
<organism evidence="6 7">
    <name type="scientific">Thraustotheca clavata</name>
    <dbReference type="NCBI Taxonomy" id="74557"/>
    <lineage>
        <taxon>Eukaryota</taxon>
        <taxon>Sar</taxon>
        <taxon>Stramenopiles</taxon>
        <taxon>Oomycota</taxon>
        <taxon>Saprolegniomycetes</taxon>
        <taxon>Saprolegniales</taxon>
        <taxon>Achlyaceae</taxon>
        <taxon>Thraustotheca</taxon>
    </lineage>
</organism>
<name>A0A1V9YW00_9STRA</name>
<gene>
    <name evidence="6" type="ORF">THRCLA_09522</name>
</gene>
<evidence type="ECO:0000313" key="7">
    <source>
        <dbReference type="Proteomes" id="UP000243217"/>
    </source>
</evidence>
<evidence type="ECO:0000256" key="2">
    <source>
        <dbReference type="ARBA" id="ARBA00022741"/>
    </source>
</evidence>